<evidence type="ECO:0000313" key="1">
    <source>
        <dbReference type="EMBL" id="ADE14075.1"/>
    </source>
</evidence>
<dbReference type="Proteomes" id="UP000001844">
    <property type="component" value="Chromosome"/>
</dbReference>
<name>D5BY92_NITHN</name>
<protein>
    <submittedName>
        <fullName evidence="1">Uncharacterized protein</fullName>
    </submittedName>
</protein>
<dbReference type="EMBL" id="CP001798">
    <property type="protein sequence ID" value="ADE14075.1"/>
    <property type="molecule type" value="Genomic_DNA"/>
</dbReference>
<reference evidence="2" key="1">
    <citation type="submission" date="2010-04" db="EMBL/GenBank/DDBJ databases">
        <title>Complete genome sequence of Nitrosococcus halophilus Nc4, a salt-adapted, aerobic obligate ammonia-oxidizing sulfur purple bacterium.</title>
        <authorList>
            <consortium name="US DOE Joint Genome Institute"/>
            <person name="Campbell M.A."/>
            <person name="Malfatti S.A."/>
            <person name="Chain P.S.G."/>
            <person name="Heidelberg J.F."/>
            <person name="Ward B.B."/>
            <person name="Klotz M.G."/>
        </authorList>
    </citation>
    <scope>NUCLEOTIDE SEQUENCE [LARGE SCALE GENOMIC DNA]</scope>
    <source>
        <strain evidence="2">Nc4</strain>
    </source>
</reference>
<proteinExistence type="predicted"/>
<accession>D5BY92</accession>
<gene>
    <name evidence="1" type="ordered locus">Nhal_0900</name>
</gene>
<sequence length="42" mass="4765">MNASLTIAVSVHPCDMALSQFMSSSGLQMLVRFILFYDRRIN</sequence>
<dbReference type="AlphaFoldDB" id="D5BY92"/>
<dbReference type="KEGG" id="nhl:Nhal_0900"/>
<keyword evidence="2" id="KW-1185">Reference proteome</keyword>
<evidence type="ECO:0000313" key="2">
    <source>
        <dbReference type="Proteomes" id="UP000001844"/>
    </source>
</evidence>
<organism evidence="1 2">
    <name type="scientific">Nitrosococcus halophilus (strain Nc4)</name>
    <dbReference type="NCBI Taxonomy" id="472759"/>
    <lineage>
        <taxon>Bacteria</taxon>
        <taxon>Pseudomonadati</taxon>
        <taxon>Pseudomonadota</taxon>
        <taxon>Gammaproteobacteria</taxon>
        <taxon>Chromatiales</taxon>
        <taxon>Chromatiaceae</taxon>
        <taxon>Nitrosococcus</taxon>
    </lineage>
</organism>
<dbReference type="HOGENOM" id="CLU_3254702_0_0_6"/>